<dbReference type="Proteomes" id="UP001218629">
    <property type="component" value="Chromosome"/>
</dbReference>
<dbReference type="RefSeq" id="WP_275306507.1">
    <property type="nucleotide sequence ID" value="NZ_CP095749.1"/>
</dbReference>
<dbReference type="EMBL" id="CP095749">
    <property type="protein sequence ID" value="WEB38746.1"/>
    <property type="molecule type" value="Genomic_DNA"/>
</dbReference>
<protein>
    <submittedName>
        <fullName evidence="1">Uncharacterized protein</fullName>
    </submittedName>
</protein>
<proteinExistence type="predicted"/>
<accession>A0ABY8A1U9</accession>
<sequence length="83" mass="9729">MAHPDSAHGFISAHHLKAISGRRMTSRLEKDVVKYSYTDGEEQKQPYRHYKMPMTVRKQTAEDKARLDRLRTRRAIKSPFAPF</sequence>
<evidence type="ECO:0000313" key="2">
    <source>
        <dbReference type="Proteomes" id="UP001218629"/>
    </source>
</evidence>
<reference evidence="1 2" key="1">
    <citation type="submission" date="2022-03" db="EMBL/GenBank/DDBJ databases">
        <title>Streptomyces yunnanensis P86,complete genome.</title>
        <authorList>
            <person name="Chen S."/>
            <person name="Zhang Q."/>
        </authorList>
    </citation>
    <scope>NUCLEOTIDE SEQUENCE [LARGE SCALE GENOMIC DNA]</scope>
    <source>
        <strain evidence="1 2">P86</strain>
    </source>
</reference>
<organism evidence="1 2">
    <name type="scientific">Streptomyces yunnanensis</name>
    <dbReference type="NCBI Taxonomy" id="156453"/>
    <lineage>
        <taxon>Bacteria</taxon>
        <taxon>Bacillati</taxon>
        <taxon>Actinomycetota</taxon>
        <taxon>Actinomycetes</taxon>
        <taxon>Kitasatosporales</taxon>
        <taxon>Streptomycetaceae</taxon>
        <taxon>Streptomyces</taxon>
    </lineage>
</organism>
<gene>
    <name evidence="1" type="ORF">MOV08_05135</name>
</gene>
<keyword evidence="2" id="KW-1185">Reference proteome</keyword>
<name>A0ABY8A1U9_9ACTN</name>
<evidence type="ECO:0000313" key="1">
    <source>
        <dbReference type="EMBL" id="WEB38746.1"/>
    </source>
</evidence>